<feature type="signal peptide" evidence="1">
    <location>
        <begin position="1"/>
        <end position="21"/>
    </location>
</feature>
<proteinExistence type="predicted"/>
<evidence type="ECO:0000313" key="2">
    <source>
        <dbReference type="EMBL" id="JAT31828.1"/>
    </source>
</evidence>
<dbReference type="AlphaFoldDB" id="A0A1B6M7D0"/>
<dbReference type="EMBL" id="GEBQ01008149">
    <property type="protein sequence ID" value="JAT31828.1"/>
    <property type="molecule type" value="Transcribed_RNA"/>
</dbReference>
<reference evidence="2" key="1">
    <citation type="submission" date="2015-11" db="EMBL/GenBank/DDBJ databases">
        <title>De novo transcriptome assembly of four potential Pierce s Disease insect vectors from Arizona vineyards.</title>
        <authorList>
            <person name="Tassone E.E."/>
        </authorList>
    </citation>
    <scope>NUCLEOTIDE SEQUENCE</scope>
</reference>
<protein>
    <submittedName>
        <fullName evidence="2">Uncharacterized protein</fullName>
    </submittedName>
</protein>
<feature type="chain" id="PRO_5008587948" evidence="1">
    <location>
        <begin position="22"/>
        <end position="139"/>
    </location>
</feature>
<keyword evidence="1" id="KW-0732">Signal</keyword>
<feature type="non-terminal residue" evidence="2">
    <location>
        <position position="139"/>
    </location>
</feature>
<evidence type="ECO:0000256" key="1">
    <source>
        <dbReference type="SAM" id="SignalP"/>
    </source>
</evidence>
<name>A0A1B6M7D0_9HEMI</name>
<accession>A0A1B6M7D0</accession>
<organism evidence="2">
    <name type="scientific">Graphocephala atropunctata</name>
    <dbReference type="NCBI Taxonomy" id="36148"/>
    <lineage>
        <taxon>Eukaryota</taxon>
        <taxon>Metazoa</taxon>
        <taxon>Ecdysozoa</taxon>
        <taxon>Arthropoda</taxon>
        <taxon>Hexapoda</taxon>
        <taxon>Insecta</taxon>
        <taxon>Pterygota</taxon>
        <taxon>Neoptera</taxon>
        <taxon>Paraneoptera</taxon>
        <taxon>Hemiptera</taxon>
        <taxon>Auchenorrhyncha</taxon>
        <taxon>Membracoidea</taxon>
        <taxon>Cicadellidae</taxon>
        <taxon>Cicadellinae</taxon>
        <taxon>Cicadellini</taxon>
        <taxon>Graphocephala</taxon>
    </lineage>
</organism>
<sequence length="139" mass="15831">MNVNVCALLAALSLVTFGVTALECNQAVLASILNSKTCPDNLLQKLHALSPMSIAMLHKRTQEDLKDDIDFKCISFQNQPPENKTTNASFTVYFNTGEPRTIQFKQEEVRCGHIIQHYDSGKRYDFYFLNVDKVACYYR</sequence>
<gene>
    <name evidence="2" type="ORF">g.32936</name>
</gene>